<protein>
    <submittedName>
        <fullName evidence="1">Uncharacterized protein</fullName>
    </submittedName>
</protein>
<dbReference type="EMBL" id="BASE01000046">
    <property type="protein sequence ID" value="GAM14115.1"/>
    <property type="molecule type" value="Genomic_DNA"/>
</dbReference>
<accession>A0A0A8X299</accession>
<dbReference type="STRING" id="1321606.SAMD00020551_2263"/>
<keyword evidence="2" id="KW-1185">Reference proteome</keyword>
<evidence type="ECO:0000313" key="2">
    <source>
        <dbReference type="Proteomes" id="UP000031014"/>
    </source>
</evidence>
<evidence type="ECO:0000313" key="1">
    <source>
        <dbReference type="EMBL" id="GAM14115.1"/>
    </source>
</evidence>
<sequence>MLKKEPKLLLWFFLSFILDENPLAEATYWRKFDFIGDILILLAKK</sequence>
<comment type="caution">
    <text evidence="1">The sequence shown here is derived from an EMBL/GenBank/DDBJ whole genome shotgun (WGS) entry which is preliminary data.</text>
</comment>
<proteinExistence type="predicted"/>
<gene>
    <name evidence="1" type="ORF">SAMD00020551_2263</name>
</gene>
<organism evidence="1 2">
    <name type="scientific">Mesobacillus selenatarsenatis (strain DSM 18680 / JCM 14380 / FERM P-15431 / SF-1)</name>
    <dbReference type="NCBI Taxonomy" id="1321606"/>
    <lineage>
        <taxon>Bacteria</taxon>
        <taxon>Bacillati</taxon>
        <taxon>Bacillota</taxon>
        <taxon>Bacilli</taxon>
        <taxon>Bacillales</taxon>
        <taxon>Bacillaceae</taxon>
        <taxon>Mesobacillus</taxon>
    </lineage>
</organism>
<dbReference type="Proteomes" id="UP000031014">
    <property type="component" value="Unassembled WGS sequence"/>
</dbReference>
<dbReference type="AlphaFoldDB" id="A0A0A8X299"/>
<name>A0A0A8X299_MESS1</name>
<reference evidence="1 2" key="1">
    <citation type="submission" date="2013-06" db="EMBL/GenBank/DDBJ databases">
        <title>Whole genome shotgun sequence of Bacillus selenatarsenatis SF-1.</title>
        <authorList>
            <person name="Kuroda M."/>
            <person name="Sei K."/>
            <person name="Yamashita M."/>
            <person name="Ike M."/>
        </authorList>
    </citation>
    <scope>NUCLEOTIDE SEQUENCE [LARGE SCALE GENOMIC DNA]</scope>
    <source>
        <strain evidence="1 2">SF-1</strain>
    </source>
</reference>